<name>A0A4V4HD13_DENBC</name>
<evidence type="ECO:0008006" key="4">
    <source>
        <dbReference type="Google" id="ProtNLM"/>
    </source>
</evidence>
<accession>A0A4V4HD13</accession>
<proteinExistence type="predicted"/>
<organism evidence="2 3">
    <name type="scientific">Dendrothele bispora (strain CBS 962.96)</name>
    <dbReference type="NCBI Taxonomy" id="1314807"/>
    <lineage>
        <taxon>Eukaryota</taxon>
        <taxon>Fungi</taxon>
        <taxon>Dikarya</taxon>
        <taxon>Basidiomycota</taxon>
        <taxon>Agaricomycotina</taxon>
        <taxon>Agaricomycetes</taxon>
        <taxon>Agaricomycetidae</taxon>
        <taxon>Agaricales</taxon>
        <taxon>Agaricales incertae sedis</taxon>
        <taxon>Dendrothele</taxon>
    </lineage>
</organism>
<dbReference type="EMBL" id="ML179543">
    <property type="protein sequence ID" value="THU85485.1"/>
    <property type="molecule type" value="Genomic_DNA"/>
</dbReference>
<evidence type="ECO:0000313" key="3">
    <source>
        <dbReference type="Proteomes" id="UP000297245"/>
    </source>
</evidence>
<reference evidence="2 3" key="1">
    <citation type="journal article" date="2019" name="Nat. Ecol. Evol.">
        <title>Megaphylogeny resolves global patterns of mushroom evolution.</title>
        <authorList>
            <person name="Varga T."/>
            <person name="Krizsan K."/>
            <person name="Foldi C."/>
            <person name="Dima B."/>
            <person name="Sanchez-Garcia M."/>
            <person name="Sanchez-Ramirez S."/>
            <person name="Szollosi G.J."/>
            <person name="Szarkandi J.G."/>
            <person name="Papp V."/>
            <person name="Albert L."/>
            <person name="Andreopoulos W."/>
            <person name="Angelini C."/>
            <person name="Antonin V."/>
            <person name="Barry K.W."/>
            <person name="Bougher N.L."/>
            <person name="Buchanan P."/>
            <person name="Buyck B."/>
            <person name="Bense V."/>
            <person name="Catcheside P."/>
            <person name="Chovatia M."/>
            <person name="Cooper J."/>
            <person name="Damon W."/>
            <person name="Desjardin D."/>
            <person name="Finy P."/>
            <person name="Geml J."/>
            <person name="Haridas S."/>
            <person name="Hughes K."/>
            <person name="Justo A."/>
            <person name="Karasinski D."/>
            <person name="Kautmanova I."/>
            <person name="Kiss B."/>
            <person name="Kocsube S."/>
            <person name="Kotiranta H."/>
            <person name="LaButti K.M."/>
            <person name="Lechner B.E."/>
            <person name="Liimatainen K."/>
            <person name="Lipzen A."/>
            <person name="Lukacs Z."/>
            <person name="Mihaltcheva S."/>
            <person name="Morgado L.N."/>
            <person name="Niskanen T."/>
            <person name="Noordeloos M.E."/>
            <person name="Ohm R.A."/>
            <person name="Ortiz-Santana B."/>
            <person name="Ovrebo C."/>
            <person name="Racz N."/>
            <person name="Riley R."/>
            <person name="Savchenko A."/>
            <person name="Shiryaev A."/>
            <person name="Soop K."/>
            <person name="Spirin V."/>
            <person name="Szebenyi C."/>
            <person name="Tomsovsky M."/>
            <person name="Tulloss R.E."/>
            <person name="Uehling J."/>
            <person name="Grigoriev I.V."/>
            <person name="Vagvolgyi C."/>
            <person name="Papp T."/>
            <person name="Martin F.M."/>
            <person name="Miettinen O."/>
            <person name="Hibbett D.S."/>
            <person name="Nagy L.G."/>
        </authorList>
    </citation>
    <scope>NUCLEOTIDE SEQUENCE [LARGE SCALE GENOMIC DNA]</scope>
    <source>
        <strain evidence="2 3">CBS 962.96</strain>
    </source>
</reference>
<dbReference type="Proteomes" id="UP000297245">
    <property type="component" value="Unassembled WGS sequence"/>
</dbReference>
<dbReference type="AlphaFoldDB" id="A0A4V4HD13"/>
<dbReference type="OrthoDB" id="3184970at2759"/>
<gene>
    <name evidence="2" type="ORF">K435DRAFT_732268</name>
</gene>
<evidence type="ECO:0000256" key="1">
    <source>
        <dbReference type="SAM" id="MobiDB-lite"/>
    </source>
</evidence>
<evidence type="ECO:0000313" key="2">
    <source>
        <dbReference type="EMBL" id="THU85485.1"/>
    </source>
</evidence>
<keyword evidence="3" id="KW-1185">Reference proteome</keyword>
<feature type="region of interest" description="Disordered" evidence="1">
    <location>
        <begin position="1"/>
        <end position="25"/>
    </location>
</feature>
<protein>
    <recommendedName>
        <fullName evidence="4">BTB domain-containing protein</fullName>
    </recommendedName>
</protein>
<sequence length="283" mass="31674">MSTDSTDEQTNAPVSSDCTDGSEASLSQHFKDGDIKFRSSDNVIFQIHQKYLEMSTGGFPSCDVNGSTAATTQDEIVSLPETSFVLDVLFRFVYPKLQPDLFDIEDFGQLMDVARAAEKYIVYNAISACQLRLSLFCRDFSPKHANELFDFAAAHDHPALLVTTSKSMIHKPLEEVAHKLTADTYKPWSLYHSRVLLACNSILGATGNGRCTNDTCQLEKNRQLINQSPANVFYIKSKLQAEYYTKPCCSSYSSWQNAKAAGVRNLPDFGTILRAHRKQQSRR</sequence>